<dbReference type="PANTHER" id="PTHR42870">
    <property type="entry name" value="ACETYL-COA C-ACETYLTRANSFERASE"/>
    <property type="match status" value="1"/>
</dbReference>
<comment type="caution">
    <text evidence="3">The sequence shown here is derived from an EMBL/GenBank/DDBJ whole genome shotgun (WGS) entry which is preliminary data.</text>
</comment>
<dbReference type="OrthoDB" id="9785768at2"/>
<dbReference type="InterPro" id="IPR002155">
    <property type="entry name" value="Thiolase"/>
</dbReference>
<evidence type="ECO:0000313" key="4">
    <source>
        <dbReference type="Proteomes" id="UP000294911"/>
    </source>
</evidence>
<dbReference type="Gene3D" id="3.40.47.10">
    <property type="match status" value="1"/>
</dbReference>
<organism evidence="3 4">
    <name type="scientific">Tamaricihabitans halophyticus</name>
    <dbReference type="NCBI Taxonomy" id="1262583"/>
    <lineage>
        <taxon>Bacteria</taxon>
        <taxon>Bacillati</taxon>
        <taxon>Actinomycetota</taxon>
        <taxon>Actinomycetes</taxon>
        <taxon>Pseudonocardiales</taxon>
        <taxon>Pseudonocardiaceae</taxon>
        <taxon>Tamaricihabitans</taxon>
    </lineage>
</organism>
<keyword evidence="4" id="KW-1185">Reference proteome</keyword>
<dbReference type="AlphaFoldDB" id="A0A4R2R0R6"/>
<dbReference type="InterPro" id="IPR055140">
    <property type="entry name" value="Thiolase_C_2"/>
</dbReference>
<dbReference type="Proteomes" id="UP000294911">
    <property type="component" value="Unassembled WGS sequence"/>
</dbReference>
<keyword evidence="3" id="KW-0808">Transferase</keyword>
<dbReference type="InterPro" id="IPR016039">
    <property type="entry name" value="Thiolase-like"/>
</dbReference>
<dbReference type="GO" id="GO:0016747">
    <property type="term" value="F:acyltransferase activity, transferring groups other than amino-acyl groups"/>
    <property type="evidence" value="ECO:0007669"/>
    <property type="project" value="InterPro"/>
</dbReference>
<dbReference type="PANTHER" id="PTHR42870:SF1">
    <property type="entry name" value="NON-SPECIFIC LIPID-TRANSFER PROTEIN-LIKE 2"/>
    <property type="match status" value="1"/>
</dbReference>
<name>A0A4R2R0R6_9PSEU</name>
<dbReference type="EMBL" id="SLXQ01000002">
    <property type="protein sequence ID" value="TCP55048.1"/>
    <property type="molecule type" value="Genomic_DNA"/>
</dbReference>
<sequence>MSEVAITGAAESPYTRHPPRAASTETVLVDAARRAVADAGITLADVDGLGVASFTLRPDHAVDLAWRMGLRLNWIMEDTNGGASGVNLLQHAVRAVQAGDARTILLIAGDRMAGSAFAELVAEYNIATRDHLTPLPAAGPNPLFAMLTKRHMAEFGLDRQDYGQIVLAQRDWARHNPGAVYRTPLSIADYLDAPLVADPLHRYDCVPPVTGADALVVTAADRAAGRGVAVVRAIGGIVNADGQESTGLRTGLGEVAPEVWRWAGVGPADLDLVCVYDDYPVMVAIQLTELGLVAPENLRRFLYEDLRQHRLPINTTGGQLSAGQAGAAGGMHGLVEAAIQLRGEAGERSVPARIAAVTGYGMVLYRHGACANLAVLEGR</sequence>
<evidence type="ECO:0000256" key="1">
    <source>
        <dbReference type="SAM" id="MobiDB-lite"/>
    </source>
</evidence>
<dbReference type="RefSeq" id="WP_132876427.1">
    <property type="nucleotide sequence ID" value="NZ_SLXQ01000002.1"/>
</dbReference>
<dbReference type="Pfam" id="PF22691">
    <property type="entry name" value="Thiolase_C_1"/>
    <property type="match status" value="1"/>
</dbReference>
<gene>
    <name evidence="3" type="ORF">EV191_102260</name>
</gene>
<evidence type="ECO:0000313" key="3">
    <source>
        <dbReference type="EMBL" id="TCP55048.1"/>
    </source>
</evidence>
<feature type="domain" description="Thiolase C-terminal" evidence="2">
    <location>
        <begin position="249"/>
        <end position="368"/>
    </location>
</feature>
<reference evidence="3 4" key="1">
    <citation type="submission" date="2019-03" db="EMBL/GenBank/DDBJ databases">
        <title>Genomic Encyclopedia of Type Strains, Phase IV (KMG-IV): sequencing the most valuable type-strain genomes for metagenomic binning, comparative biology and taxonomic classification.</title>
        <authorList>
            <person name="Goeker M."/>
        </authorList>
    </citation>
    <scope>NUCLEOTIDE SEQUENCE [LARGE SCALE GENOMIC DNA]</scope>
    <source>
        <strain evidence="3 4">DSM 45765</strain>
    </source>
</reference>
<accession>A0A4R2R0R6</accession>
<proteinExistence type="predicted"/>
<feature type="region of interest" description="Disordered" evidence="1">
    <location>
        <begin position="1"/>
        <end position="22"/>
    </location>
</feature>
<dbReference type="CDD" id="cd00829">
    <property type="entry name" value="SCP-x_thiolase"/>
    <property type="match status" value="1"/>
</dbReference>
<dbReference type="PIRSF" id="PIRSF000429">
    <property type="entry name" value="Ac-CoA_Ac_transf"/>
    <property type="match status" value="1"/>
</dbReference>
<protein>
    <submittedName>
        <fullName evidence="3">Acetyl-CoA acetyltransferase</fullName>
    </submittedName>
</protein>
<evidence type="ECO:0000259" key="2">
    <source>
        <dbReference type="Pfam" id="PF22691"/>
    </source>
</evidence>
<dbReference type="SUPFAM" id="SSF53901">
    <property type="entry name" value="Thiolase-like"/>
    <property type="match status" value="1"/>
</dbReference>